<dbReference type="EC" id="2.3.2.27" evidence="2"/>
<dbReference type="SUPFAM" id="SSF57850">
    <property type="entry name" value="RING/U-box"/>
    <property type="match status" value="1"/>
</dbReference>
<keyword evidence="11" id="KW-1185">Reference proteome</keyword>
<dbReference type="GeneID" id="103712744"/>
<organism evidence="11 12">
    <name type="scientific">Phoenix dactylifera</name>
    <name type="common">Date palm</name>
    <dbReference type="NCBI Taxonomy" id="42345"/>
    <lineage>
        <taxon>Eukaryota</taxon>
        <taxon>Viridiplantae</taxon>
        <taxon>Streptophyta</taxon>
        <taxon>Embryophyta</taxon>
        <taxon>Tracheophyta</taxon>
        <taxon>Spermatophyta</taxon>
        <taxon>Magnoliopsida</taxon>
        <taxon>Liliopsida</taxon>
        <taxon>Arecaceae</taxon>
        <taxon>Coryphoideae</taxon>
        <taxon>Phoeniceae</taxon>
        <taxon>Phoenix</taxon>
    </lineage>
</organism>
<dbReference type="PROSITE" id="PS50089">
    <property type="entry name" value="ZF_RING_2"/>
    <property type="match status" value="1"/>
</dbReference>
<dbReference type="FunFam" id="3.30.40.10:FF:000022">
    <property type="entry name" value="E3 ubiquitin-protein ligase RING1-like"/>
    <property type="match status" value="1"/>
</dbReference>
<keyword evidence="5 8" id="KW-0863">Zinc-finger</keyword>
<evidence type="ECO:0000256" key="9">
    <source>
        <dbReference type="SAM" id="MobiDB-lite"/>
    </source>
</evidence>
<dbReference type="GO" id="GO:0061630">
    <property type="term" value="F:ubiquitin protein ligase activity"/>
    <property type="evidence" value="ECO:0007669"/>
    <property type="project" value="UniProtKB-EC"/>
</dbReference>
<dbReference type="Gene3D" id="3.30.40.10">
    <property type="entry name" value="Zinc/RING finger domain, C3HC4 (zinc finger)"/>
    <property type="match status" value="1"/>
</dbReference>
<dbReference type="SMART" id="SM00184">
    <property type="entry name" value="RING"/>
    <property type="match status" value="1"/>
</dbReference>
<keyword evidence="7" id="KW-0862">Zinc</keyword>
<evidence type="ECO:0000313" key="11">
    <source>
        <dbReference type="Proteomes" id="UP000228380"/>
    </source>
</evidence>
<dbReference type="InterPro" id="IPR001841">
    <property type="entry name" value="Znf_RING"/>
</dbReference>
<evidence type="ECO:0000259" key="10">
    <source>
        <dbReference type="PROSITE" id="PS50089"/>
    </source>
</evidence>
<comment type="catalytic activity">
    <reaction evidence="1">
        <text>S-ubiquitinyl-[E2 ubiquitin-conjugating enzyme]-L-cysteine + [acceptor protein]-L-lysine = [E2 ubiquitin-conjugating enzyme]-L-cysteine + N(6)-ubiquitinyl-[acceptor protein]-L-lysine.</text>
        <dbReference type="EC" id="2.3.2.27"/>
    </reaction>
</comment>
<keyword evidence="3" id="KW-0808">Transferase</keyword>
<dbReference type="KEGG" id="pda:103712744"/>
<evidence type="ECO:0000256" key="8">
    <source>
        <dbReference type="PROSITE-ProRule" id="PRU00175"/>
    </source>
</evidence>
<dbReference type="InterPro" id="IPR013083">
    <property type="entry name" value="Znf_RING/FYVE/PHD"/>
</dbReference>
<dbReference type="PANTHER" id="PTHR15710:SF108">
    <property type="entry name" value="OS03G0286100 PROTEIN"/>
    <property type="match status" value="1"/>
</dbReference>
<evidence type="ECO:0000256" key="7">
    <source>
        <dbReference type="ARBA" id="ARBA00022833"/>
    </source>
</evidence>
<dbReference type="OrthoDB" id="8062037at2759"/>
<evidence type="ECO:0000256" key="1">
    <source>
        <dbReference type="ARBA" id="ARBA00000900"/>
    </source>
</evidence>
<accession>A0A8B7MV18</accession>
<feature type="compositionally biased region" description="Basic and acidic residues" evidence="9">
    <location>
        <begin position="123"/>
        <end position="135"/>
    </location>
</feature>
<dbReference type="PANTHER" id="PTHR15710">
    <property type="entry name" value="E3 UBIQUITIN-PROTEIN LIGASE PRAJA"/>
    <property type="match status" value="1"/>
</dbReference>
<evidence type="ECO:0000256" key="2">
    <source>
        <dbReference type="ARBA" id="ARBA00012483"/>
    </source>
</evidence>
<reference evidence="12" key="2">
    <citation type="submission" date="2025-08" db="UniProtKB">
        <authorList>
            <consortium name="RefSeq"/>
        </authorList>
    </citation>
    <scope>IDENTIFICATION</scope>
    <source>
        <tissue evidence="12">Young leaves</tissue>
    </source>
</reference>
<dbReference type="GO" id="GO:0016567">
    <property type="term" value="P:protein ubiquitination"/>
    <property type="evidence" value="ECO:0007669"/>
    <property type="project" value="TreeGrafter"/>
</dbReference>
<feature type="domain" description="RING-type" evidence="10">
    <location>
        <begin position="330"/>
        <end position="371"/>
    </location>
</feature>
<evidence type="ECO:0000256" key="6">
    <source>
        <dbReference type="ARBA" id="ARBA00022786"/>
    </source>
</evidence>
<protein>
    <recommendedName>
        <fullName evidence="2">RING-type E3 ubiquitin transferase</fullName>
        <ecNumber evidence="2">2.3.2.27</ecNumber>
    </recommendedName>
</protein>
<reference evidence="11" key="1">
    <citation type="journal article" date="2019" name="Nat. Commun.">
        <title>Genome-wide association mapping of date palm fruit traits.</title>
        <authorList>
            <person name="Hazzouri K.M."/>
            <person name="Gros-Balthazard M."/>
            <person name="Flowers J.M."/>
            <person name="Copetti D."/>
            <person name="Lemansour A."/>
            <person name="Lebrun M."/>
            <person name="Masmoudi K."/>
            <person name="Ferrand S."/>
            <person name="Dhar M.I."/>
            <person name="Fresquez Z.A."/>
            <person name="Rosas U."/>
            <person name="Zhang J."/>
            <person name="Talag J."/>
            <person name="Lee S."/>
            <person name="Kudrna D."/>
            <person name="Powell R.F."/>
            <person name="Leitch I.J."/>
            <person name="Krueger R.R."/>
            <person name="Wing R.A."/>
            <person name="Amiri K.M.A."/>
            <person name="Purugganan M.D."/>
        </authorList>
    </citation>
    <scope>NUCLEOTIDE SEQUENCE [LARGE SCALE GENOMIC DNA]</scope>
    <source>
        <strain evidence="11">cv. Khalas</strain>
    </source>
</reference>
<dbReference type="GO" id="GO:0005737">
    <property type="term" value="C:cytoplasm"/>
    <property type="evidence" value="ECO:0007669"/>
    <property type="project" value="TreeGrafter"/>
</dbReference>
<evidence type="ECO:0000313" key="12">
    <source>
        <dbReference type="RefSeq" id="XP_017699679.3"/>
    </source>
</evidence>
<evidence type="ECO:0000256" key="3">
    <source>
        <dbReference type="ARBA" id="ARBA00022679"/>
    </source>
</evidence>
<keyword evidence="6" id="KW-0833">Ubl conjugation pathway</keyword>
<dbReference type="Proteomes" id="UP000228380">
    <property type="component" value="Chromosome 1"/>
</dbReference>
<feature type="region of interest" description="Disordered" evidence="9">
    <location>
        <begin position="123"/>
        <end position="172"/>
    </location>
</feature>
<proteinExistence type="predicted"/>
<dbReference type="Pfam" id="PF13639">
    <property type="entry name" value="zf-RING_2"/>
    <property type="match status" value="1"/>
</dbReference>
<dbReference type="RefSeq" id="XP_017699679.3">
    <property type="nucleotide sequence ID" value="XM_017844190.3"/>
</dbReference>
<evidence type="ECO:0000256" key="4">
    <source>
        <dbReference type="ARBA" id="ARBA00022723"/>
    </source>
</evidence>
<gene>
    <name evidence="12" type="primary">LOC103712744</name>
</gene>
<dbReference type="AlphaFoldDB" id="A0A8B7MV18"/>
<name>A0A8B7MV18_PHODC</name>
<keyword evidence="4" id="KW-0479">Metal-binding</keyword>
<dbReference type="GO" id="GO:0008270">
    <property type="term" value="F:zinc ion binding"/>
    <property type="evidence" value="ECO:0007669"/>
    <property type="project" value="UniProtKB-KW"/>
</dbReference>
<evidence type="ECO:0000256" key="5">
    <source>
        <dbReference type="ARBA" id="ARBA00022771"/>
    </source>
</evidence>
<sequence>MAKVAELFLLPFEEVLEGEGDEDEDVDIEDYNPETLDLPPFFSFDLPLSPPSPTFDSPGLILPAFSSPSSYPSPRSRAEILDPADFRVLDGAEDMGSDYLGLGPGLGFDDDQEIRGGADFFVDRHGRSEHPHDAPSRGGEGLRIVGPGSDSDSEDEQIAAGGSNSDAGGYRSDDLPSPLCWDCLRIEDDRRGDLDEDFEWEEVDGRLDEREVLSMMVGDDEELSGSTQREEELLDVEIDEQEARNLNWEVLLAVNTIGGNSLMELEDAESYLGDERDDVVDPSEYEILFGQFTEQNSSIKGSPPAAQSVVENLPSVVVTKEDVANDIIFCAVCKDEISLGETAKRLPCSHHYHGGCIVPWLGIRNTCPVCRYELPTDDPEYENQRARRATCAGSMESSSRARLLSRRGRMGLADRFFPLLKTGDPSL</sequence>